<evidence type="ECO:0000259" key="2">
    <source>
        <dbReference type="SMART" id="SM00954"/>
    </source>
</evidence>
<dbReference type="UniPathway" id="UPA00908">
    <property type="reaction ID" value="UER00884"/>
</dbReference>
<dbReference type="OrthoDB" id="1694513at2"/>
<dbReference type="AlphaFoldDB" id="A0A371J8F1"/>
<dbReference type="SUPFAM" id="SSF81301">
    <property type="entry name" value="Nucleotidyltransferase"/>
    <property type="match status" value="1"/>
</dbReference>
<dbReference type="CDD" id="cd05399">
    <property type="entry name" value="NT_Rel-Spo_like"/>
    <property type="match status" value="1"/>
</dbReference>
<comment type="caution">
    <text evidence="3">The sequence shown here is derived from an EMBL/GenBank/DDBJ whole genome shotgun (WGS) entry which is preliminary data.</text>
</comment>
<dbReference type="SMART" id="SM00954">
    <property type="entry name" value="RelA_SpoT"/>
    <property type="match status" value="1"/>
</dbReference>
<dbReference type="EMBL" id="NOJY02000004">
    <property type="protein sequence ID" value="RDY29042.1"/>
    <property type="molecule type" value="Genomic_DNA"/>
</dbReference>
<evidence type="ECO:0000256" key="1">
    <source>
        <dbReference type="ARBA" id="ARBA00004976"/>
    </source>
</evidence>
<keyword evidence="3" id="KW-0808">Transferase</keyword>
<dbReference type="Proteomes" id="UP000215694">
    <property type="component" value="Unassembled WGS sequence"/>
</dbReference>
<evidence type="ECO:0000313" key="4">
    <source>
        <dbReference type="Proteomes" id="UP000215694"/>
    </source>
</evidence>
<feature type="domain" description="RelA/SpoT" evidence="2">
    <location>
        <begin position="50"/>
        <end position="186"/>
    </location>
</feature>
<protein>
    <submittedName>
        <fullName evidence="3">GTP pyrophosphokinase</fullName>
    </submittedName>
</protein>
<dbReference type="RefSeq" id="WP_094367921.1">
    <property type="nucleotide sequence ID" value="NZ_NOJY02000004.1"/>
</dbReference>
<sequence>MGLKEFDFIDESIDMLKAMSPTLELIADDIEEYFEDILEGKDQEYINITSRVKGEASLREKIIRNRYLKKYNEAGNLIHNLSDLIGIRIECRFIEDEKKIYRLLKRYFNKTDDKIYYYNKDNKSIKLKLSERQPNKQKNGFEIYRIDGMFNYLDRQIKFELQVKSLVNIFWSEIEHKIIYKNNTYLLADGFLKDMMSSIKNNLTMIDNQLLSIYKNFNTGAINNMENSKKEIEKVLAKLAHDAFSSKMKDSIGFVVDFKKPCETILSYSFNKKEKDQDIFGDFMLEEFAKLNSIAKKNIDFTENINFEAEPVFKDEFCCNLGEYIKSKLNTEFPWNLFFRILFEIEPYNNKKDFENFIMFIKEQVMSDESKCQIIKYFDNGSDIIEDLYKGISDAIIEADSVETMYDYNLENINFIGSEVVTYICREFDSYEEYVNNKEDVNEKLRNKIIQIFE</sequence>
<proteinExistence type="predicted"/>
<dbReference type="GO" id="GO:0015970">
    <property type="term" value="P:guanosine tetraphosphate biosynthetic process"/>
    <property type="evidence" value="ECO:0007669"/>
    <property type="project" value="UniProtKB-UniPathway"/>
</dbReference>
<dbReference type="Pfam" id="PF04607">
    <property type="entry name" value="RelA_SpoT"/>
    <property type="match status" value="1"/>
</dbReference>
<comment type="pathway">
    <text evidence="1">Purine metabolism; ppGpp biosynthesis; ppGpp from GTP: step 1/2.</text>
</comment>
<gene>
    <name evidence="3" type="ORF">CHL78_003745</name>
</gene>
<dbReference type="PANTHER" id="PTHR41773:SF1">
    <property type="entry name" value="RELA_SPOT DOMAIN-CONTAINING PROTEIN"/>
    <property type="match status" value="1"/>
</dbReference>
<dbReference type="PANTHER" id="PTHR41773">
    <property type="entry name" value="GTP PYROPHOSPHATASE-RELATED"/>
    <property type="match status" value="1"/>
</dbReference>
<dbReference type="InterPro" id="IPR043519">
    <property type="entry name" value="NT_sf"/>
</dbReference>
<organism evidence="3 4">
    <name type="scientific">Romboutsia weinsteinii</name>
    <dbReference type="NCBI Taxonomy" id="2020949"/>
    <lineage>
        <taxon>Bacteria</taxon>
        <taxon>Bacillati</taxon>
        <taxon>Bacillota</taxon>
        <taxon>Clostridia</taxon>
        <taxon>Peptostreptococcales</taxon>
        <taxon>Peptostreptococcaceae</taxon>
        <taxon>Romboutsia</taxon>
    </lineage>
</organism>
<dbReference type="InterPro" id="IPR007685">
    <property type="entry name" value="RelA_SpoT"/>
</dbReference>
<accession>A0A371J8F1</accession>
<dbReference type="GO" id="GO:0016301">
    <property type="term" value="F:kinase activity"/>
    <property type="evidence" value="ECO:0007669"/>
    <property type="project" value="UniProtKB-KW"/>
</dbReference>
<reference evidence="3 4" key="1">
    <citation type="journal article" date="2017" name="Genome Announc.">
        <title>Draft Genome Sequence of Romboutsia weinsteinii sp. nov. Strain CCRI-19649(T) Isolated from Surface Water.</title>
        <authorList>
            <person name="Maheux A.F."/>
            <person name="Boudreau D.K."/>
            <person name="Berube E."/>
            <person name="Boissinot M."/>
            <person name="Cantin P."/>
            <person name="Raymond F."/>
            <person name="Corbeil J."/>
            <person name="Omar R.F."/>
            <person name="Bergeron M.G."/>
        </authorList>
    </citation>
    <scope>NUCLEOTIDE SEQUENCE [LARGE SCALE GENOMIC DNA]</scope>
    <source>
        <strain evidence="3 4">CCRI-19649</strain>
    </source>
</reference>
<name>A0A371J8F1_9FIRM</name>
<keyword evidence="3" id="KW-0418">Kinase</keyword>
<keyword evidence="4" id="KW-1185">Reference proteome</keyword>
<evidence type="ECO:0000313" key="3">
    <source>
        <dbReference type="EMBL" id="RDY29042.1"/>
    </source>
</evidence>
<dbReference type="Gene3D" id="3.30.460.10">
    <property type="entry name" value="Beta Polymerase, domain 2"/>
    <property type="match status" value="1"/>
</dbReference>